<keyword evidence="3 15" id="KW-1003">Cell membrane</keyword>
<comment type="function">
    <text evidence="14 15">Fluoride-specific ion channel. Important for reducing fluoride concentration in the cell, thus reducing its toxicity.</text>
</comment>
<proteinExistence type="inferred from homology"/>
<keyword evidence="21" id="KW-1185">Reference proteome</keyword>
<dbReference type="GO" id="GO:0005886">
    <property type="term" value="C:plasma membrane"/>
    <property type="evidence" value="ECO:0007669"/>
    <property type="project" value="UniProtKB-SubCell"/>
</dbReference>
<reference evidence="16 19" key="1">
    <citation type="journal article" date="2017" name="Biosci Microbiota Food Health">
        <title>Genomic characterization reconfirms the taxonomic status of Lactobacillus parakefiri.</title>
        <authorList>
            <person name="Tanizawa Y."/>
            <person name="Kobayashi H."/>
            <person name="Kaminuma E."/>
            <person name="Sakamoto M."/>
            <person name="Ohkuma M."/>
            <person name="Nakamura Y."/>
            <person name="Arita M."/>
            <person name="Tohno M."/>
        </authorList>
    </citation>
    <scope>NUCLEOTIDE SEQUENCE [LARGE SCALE GENOMIC DNA]</scope>
    <source>
        <strain evidence="16 19">JCM 8573</strain>
    </source>
</reference>
<dbReference type="Proteomes" id="UP000216802">
    <property type="component" value="Unassembled WGS sequence"/>
</dbReference>
<evidence type="ECO:0000313" key="16">
    <source>
        <dbReference type="EMBL" id="GAW72184.1"/>
    </source>
</evidence>
<dbReference type="AlphaFoldDB" id="A0A269Y748"/>
<keyword evidence="5 15" id="KW-0812">Transmembrane</keyword>
<protein>
    <recommendedName>
        <fullName evidence="15">Fluoride-specific ion channel FluC</fullName>
    </recommendedName>
</protein>
<keyword evidence="8 15" id="KW-0915">Sodium</keyword>
<dbReference type="InterPro" id="IPR003691">
    <property type="entry name" value="FluC"/>
</dbReference>
<dbReference type="PANTHER" id="PTHR28259:SF18">
    <property type="entry name" value="FLUORIDE-SPECIFIC ION CHANNEL FLUC"/>
    <property type="match status" value="1"/>
</dbReference>
<organism evidence="17 20">
    <name type="scientific">Lentilactobacillus parakefiri</name>
    <dbReference type="NCBI Taxonomy" id="152332"/>
    <lineage>
        <taxon>Bacteria</taxon>
        <taxon>Bacillati</taxon>
        <taxon>Bacillota</taxon>
        <taxon>Bacilli</taxon>
        <taxon>Lactobacillales</taxon>
        <taxon>Lactobacillaceae</taxon>
        <taxon>Lentilactobacillus</taxon>
    </lineage>
</organism>
<dbReference type="GO" id="GO:0140114">
    <property type="term" value="P:cellular detoxification of fluoride"/>
    <property type="evidence" value="ECO:0007669"/>
    <property type="project" value="UniProtKB-UniRule"/>
</dbReference>
<evidence type="ECO:0000256" key="2">
    <source>
        <dbReference type="ARBA" id="ARBA00022448"/>
    </source>
</evidence>
<keyword evidence="11 15" id="KW-0407">Ion channel</keyword>
<dbReference type="Proteomes" id="UP000294668">
    <property type="component" value="Unassembled WGS sequence"/>
</dbReference>
<evidence type="ECO:0000313" key="17">
    <source>
        <dbReference type="EMBL" id="PAK81412.1"/>
    </source>
</evidence>
<dbReference type="EMBL" id="BDGB01000060">
    <property type="protein sequence ID" value="GAW72184.1"/>
    <property type="molecule type" value="Genomic_DNA"/>
</dbReference>
<evidence type="ECO:0000313" key="21">
    <source>
        <dbReference type="Proteomes" id="UP000294668"/>
    </source>
</evidence>
<evidence type="ECO:0000256" key="15">
    <source>
        <dbReference type="HAMAP-Rule" id="MF_00454"/>
    </source>
</evidence>
<dbReference type="RefSeq" id="WP_057961753.1">
    <property type="nucleotide sequence ID" value="NZ_BAAAXO010000036.1"/>
</dbReference>
<keyword evidence="9 15" id="KW-0406">Ion transport</keyword>
<evidence type="ECO:0000256" key="8">
    <source>
        <dbReference type="ARBA" id="ARBA00023053"/>
    </source>
</evidence>
<evidence type="ECO:0000256" key="10">
    <source>
        <dbReference type="ARBA" id="ARBA00023136"/>
    </source>
</evidence>
<name>A0A269Y748_9LACO</name>
<keyword evidence="10 15" id="KW-0472">Membrane</keyword>
<evidence type="ECO:0000313" key="19">
    <source>
        <dbReference type="Proteomes" id="UP000214739"/>
    </source>
</evidence>
<evidence type="ECO:0000256" key="14">
    <source>
        <dbReference type="ARBA" id="ARBA00049940"/>
    </source>
</evidence>
<dbReference type="NCBIfam" id="TIGR00494">
    <property type="entry name" value="crcB"/>
    <property type="match status" value="1"/>
</dbReference>
<keyword evidence="4" id="KW-0997">Cell inner membrane</keyword>
<dbReference type="Pfam" id="PF02537">
    <property type="entry name" value="CRCB"/>
    <property type="match status" value="1"/>
</dbReference>
<feature type="binding site" evidence="15">
    <location>
        <position position="71"/>
    </location>
    <ligand>
        <name>Na(+)</name>
        <dbReference type="ChEBI" id="CHEBI:29101"/>
        <note>structural</note>
    </ligand>
</feature>
<evidence type="ECO:0000313" key="20">
    <source>
        <dbReference type="Proteomes" id="UP000216802"/>
    </source>
</evidence>
<evidence type="ECO:0000256" key="13">
    <source>
        <dbReference type="ARBA" id="ARBA00035585"/>
    </source>
</evidence>
<evidence type="ECO:0000256" key="3">
    <source>
        <dbReference type="ARBA" id="ARBA00022475"/>
    </source>
</evidence>
<evidence type="ECO:0000256" key="1">
    <source>
        <dbReference type="ARBA" id="ARBA00004651"/>
    </source>
</evidence>
<dbReference type="OrthoDB" id="9815830at2"/>
<feature type="transmembrane region" description="Helical" evidence="15">
    <location>
        <begin position="58"/>
        <end position="77"/>
    </location>
</feature>
<feature type="transmembrane region" description="Helical" evidence="15">
    <location>
        <begin position="89"/>
        <end position="113"/>
    </location>
</feature>
<dbReference type="GO" id="GO:0046872">
    <property type="term" value="F:metal ion binding"/>
    <property type="evidence" value="ECO:0007669"/>
    <property type="project" value="UniProtKB-KW"/>
</dbReference>
<dbReference type="EMBL" id="NCXI01000054">
    <property type="protein sequence ID" value="PAK81412.1"/>
    <property type="molecule type" value="Genomic_DNA"/>
</dbReference>
<evidence type="ECO:0000256" key="5">
    <source>
        <dbReference type="ARBA" id="ARBA00022692"/>
    </source>
</evidence>
<feature type="binding site" evidence="15">
    <location>
        <position position="68"/>
    </location>
    <ligand>
        <name>Na(+)</name>
        <dbReference type="ChEBI" id="CHEBI:29101"/>
        <note>structural</note>
    </ligand>
</feature>
<evidence type="ECO:0000256" key="9">
    <source>
        <dbReference type="ARBA" id="ARBA00023065"/>
    </source>
</evidence>
<dbReference type="Proteomes" id="UP000214739">
    <property type="component" value="Unassembled WGS sequence"/>
</dbReference>
<comment type="activity regulation">
    <text evidence="15">Na(+) is not transported, but it plays an essential structural role and its presence is essential for fluoride channel function.</text>
</comment>
<keyword evidence="6 15" id="KW-0479">Metal-binding</keyword>
<reference evidence="18 21" key="3">
    <citation type="journal article" date="2019" name="Appl. Microbiol. Biotechnol.">
        <title>Uncovering carbohydrate metabolism through a genotype-phenotype association study of 56 lactic acid bacteria genomes.</title>
        <authorList>
            <person name="Buron-Moles G."/>
            <person name="Chailyan A."/>
            <person name="Dolejs I."/>
            <person name="Forster J."/>
            <person name="Miks M.H."/>
        </authorList>
    </citation>
    <scope>NUCLEOTIDE SEQUENCE [LARGE SCALE GENOMIC DNA]</scope>
    <source>
        <strain evidence="18 21">DSM 10551</strain>
    </source>
</reference>
<keyword evidence="2 15" id="KW-0813">Transport</keyword>
<comment type="catalytic activity">
    <reaction evidence="13">
        <text>fluoride(in) = fluoride(out)</text>
        <dbReference type="Rhea" id="RHEA:76159"/>
        <dbReference type="ChEBI" id="CHEBI:17051"/>
    </reaction>
    <physiologicalReaction direction="left-to-right" evidence="13">
        <dbReference type="Rhea" id="RHEA:76160"/>
    </physiologicalReaction>
</comment>
<dbReference type="EMBL" id="PUFL01000015">
    <property type="protein sequence ID" value="TDG94556.1"/>
    <property type="molecule type" value="Genomic_DNA"/>
</dbReference>
<sequence>MTWIWVALGAGIGAVCRYELTVLGKIISPKLPFSTFFINIAGSLLAGFLTGCQVQGSWSLFLLTGLCGGFTTFSTFSVDTFVLIRNRQYLAAGLYWCGTVVLGMVAVGAGLWLGTLTV</sequence>
<evidence type="ECO:0000256" key="11">
    <source>
        <dbReference type="ARBA" id="ARBA00023303"/>
    </source>
</evidence>
<evidence type="ECO:0000256" key="7">
    <source>
        <dbReference type="ARBA" id="ARBA00022989"/>
    </source>
</evidence>
<gene>
    <name evidence="16" type="primary">crcB_2</name>
    <name evidence="15" type="synonym">crcB</name>
    <name evidence="15" type="synonym">fluC</name>
    <name evidence="17" type="ORF">B8W98_07755</name>
    <name evidence="18" type="ORF">C5L28_000813</name>
    <name evidence="16" type="ORF">LPKJCM_01294</name>
</gene>
<keyword evidence="7 15" id="KW-1133">Transmembrane helix</keyword>
<evidence type="ECO:0000256" key="4">
    <source>
        <dbReference type="ARBA" id="ARBA00022519"/>
    </source>
</evidence>
<dbReference type="HAMAP" id="MF_00454">
    <property type="entry name" value="FluC"/>
    <property type="match status" value="1"/>
</dbReference>
<dbReference type="PANTHER" id="PTHR28259">
    <property type="entry name" value="FLUORIDE EXPORT PROTEIN 1-RELATED"/>
    <property type="match status" value="1"/>
</dbReference>
<reference evidence="17 20" key="2">
    <citation type="submission" date="2017-04" db="EMBL/GenBank/DDBJ databases">
        <title>Kefir bacterial isolates.</title>
        <authorList>
            <person name="Kim Y."/>
            <person name="Blasche S."/>
            <person name="Patil K.R."/>
        </authorList>
    </citation>
    <scope>NUCLEOTIDE SEQUENCE [LARGE SCALE GENOMIC DNA]</scope>
    <source>
        <strain evidence="17 20">OG2</strain>
    </source>
</reference>
<evidence type="ECO:0000313" key="18">
    <source>
        <dbReference type="EMBL" id="TDG94556.1"/>
    </source>
</evidence>
<feature type="transmembrane region" description="Helical" evidence="15">
    <location>
        <begin position="33"/>
        <end position="51"/>
    </location>
</feature>
<comment type="similarity">
    <text evidence="12 15">Belongs to the fluoride channel Fluc/FEX (TC 1.A.43) family.</text>
</comment>
<reference evidence="18" key="4">
    <citation type="submission" date="2019-02" db="EMBL/GenBank/DDBJ databases">
        <authorList>
            <person name="Buron G."/>
            <person name="Chaylann A."/>
            <person name="Dolejs I."/>
            <person name="Forster J."/>
            <person name="Miks M.H."/>
        </authorList>
    </citation>
    <scope>NUCLEOTIDE SEQUENCE</scope>
    <source>
        <strain evidence="18">DSM 10551</strain>
    </source>
</reference>
<evidence type="ECO:0000256" key="6">
    <source>
        <dbReference type="ARBA" id="ARBA00022723"/>
    </source>
</evidence>
<evidence type="ECO:0000256" key="12">
    <source>
        <dbReference type="ARBA" id="ARBA00035120"/>
    </source>
</evidence>
<accession>A0A269Y748</accession>
<dbReference type="GO" id="GO:0062054">
    <property type="term" value="F:fluoride channel activity"/>
    <property type="evidence" value="ECO:0007669"/>
    <property type="project" value="UniProtKB-UniRule"/>
</dbReference>
<comment type="caution">
    <text evidence="17">The sequence shown here is derived from an EMBL/GenBank/DDBJ whole genome shotgun (WGS) entry which is preliminary data.</text>
</comment>
<comment type="subcellular location">
    <subcellularLocation>
        <location evidence="1 15">Cell membrane</location>
        <topology evidence="1 15">Multi-pass membrane protein</topology>
    </subcellularLocation>
</comment>